<dbReference type="PIRSF" id="PIRSF036794">
    <property type="entry name" value="UCP_erythr_ester"/>
    <property type="match status" value="1"/>
</dbReference>
<accession>A0A942UTE0</accession>
<dbReference type="Gene3D" id="3.40.1660.10">
    <property type="entry name" value="EreA-like (biosynthetic domain)"/>
    <property type="match status" value="1"/>
</dbReference>
<dbReference type="CDD" id="cd14728">
    <property type="entry name" value="Ere-like"/>
    <property type="match status" value="1"/>
</dbReference>
<organism evidence="1 2">
    <name type="scientific">Lederbergia citrea</name>
    <dbReference type="NCBI Taxonomy" id="2833581"/>
    <lineage>
        <taxon>Bacteria</taxon>
        <taxon>Bacillati</taxon>
        <taxon>Bacillota</taxon>
        <taxon>Bacilli</taxon>
        <taxon>Bacillales</taxon>
        <taxon>Bacillaceae</taxon>
        <taxon>Lederbergia</taxon>
    </lineage>
</organism>
<evidence type="ECO:0000313" key="1">
    <source>
        <dbReference type="EMBL" id="MBS4224726.1"/>
    </source>
</evidence>
<keyword evidence="2" id="KW-1185">Reference proteome</keyword>
<dbReference type="PANTHER" id="PTHR31299">
    <property type="entry name" value="ESTERASE, PUTATIVE (AFU_ORTHOLOGUE AFUA_1G05850)-RELATED"/>
    <property type="match status" value="1"/>
</dbReference>
<dbReference type="InterPro" id="IPR014622">
    <property type="entry name" value="UCP036794_erythomycin"/>
</dbReference>
<dbReference type="Gene3D" id="3.30.1870.10">
    <property type="entry name" value="EreA-like, domain 2"/>
    <property type="match status" value="1"/>
</dbReference>
<dbReference type="PANTHER" id="PTHR31299:SF0">
    <property type="entry name" value="ESTERASE, PUTATIVE (AFU_ORTHOLOGUE AFUA_1G05850)-RELATED"/>
    <property type="match status" value="1"/>
</dbReference>
<dbReference type="InterPro" id="IPR052036">
    <property type="entry name" value="Hydrolase/PRTase-associated"/>
</dbReference>
<dbReference type="AlphaFoldDB" id="A0A942UTE0"/>
<gene>
    <name evidence="1" type="ORF">KHA91_18600</name>
</gene>
<dbReference type="EMBL" id="JAGYPN010000004">
    <property type="protein sequence ID" value="MBS4224726.1"/>
    <property type="molecule type" value="Genomic_DNA"/>
</dbReference>
<protein>
    <submittedName>
        <fullName evidence="1">Erythromycin esterase family protein</fullName>
    </submittedName>
</protein>
<evidence type="ECO:0000313" key="2">
    <source>
        <dbReference type="Proteomes" id="UP000676456"/>
    </source>
</evidence>
<reference evidence="1 2" key="1">
    <citation type="submission" date="2021-05" db="EMBL/GenBank/DDBJ databases">
        <title>Novel Bacillus species.</title>
        <authorList>
            <person name="Liu G."/>
        </authorList>
    </citation>
    <scope>NUCLEOTIDE SEQUENCE [LARGE SCALE GENOMIC DNA]</scope>
    <source>
        <strain evidence="1 2">FJAT-49682</strain>
    </source>
</reference>
<dbReference type="GO" id="GO:0046677">
    <property type="term" value="P:response to antibiotic"/>
    <property type="evidence" value="ECO:0007669"/>
    <property type="project" value="InterPro"/>
</dbReference>
<dbReference type="Proteomes" id="UP000676456">
    <property type="component" value="Unassembled WGS sequence"/>
</dbReference>
<dbReference type="SUPFAM" id="SSF159501">
    <property type="entry name" value="EreA/ChaN-like"/>
    <property type="match status" value="1"/>
</dbReference>
<dbReference type="Gene3D" id="1.20.1440.30">
    <property type="entry name" value="Biosynthetic Protein domain"/>
    <property type="match status" value="1"/>
</dbReference>
<proteinExistence type="predicted"/>
<dbReference type="RefSeq" id="WP_213099761.1">
    <property type="nucleotide sequence ID" value="NZ_JAGYPH010000004.1"/>
</dbReference>
<sequence>MNLDKAVKSNAIPIETDADLTQIIDAIGDAKIVLLGEASHGTSEFYSVRAALSKMLIEEKGFAIIAVEGDWPSSQQVNRYIKGFGEEKNDAKHVLKAFNRWPTWMWANEEIADFVEWLKSYNIKRDNNQKVGFYGLDVYSLWESMEEVLVYLSRSKHAGVDLELARKAFSCFEPFNRRPENYAISTMNFSDVCIDEVSKLLTAIRSHEDNYTGDEETDLNLKINALVTRNAEKYYRALVQSDTLSWNIRDQHMVEAINELINYHGKEGKIIIWEHNTHIGDASVTDMKNEGMINVGQLLREQNNQIDVYAVGFGTHRGTVIAAEEWGTPFKIMNVPPARTNSWEDVLHNTGAFDKLFIFTDENRHLFNDWIGHRAIGVVYHPEYEAYGNYVPSKIGNRYDAFIYMDQTKALVPLEETEPLR</sequence>
<comment type="caution">
    <text evidence="1">The sequence shown here is derived from an EMBL/GenBank/DDBJ whole genome shotgun (WGS) entry which is preliminary data.</text>
</comment>
<dbReference type="InterPro" id="IPR007815">
    <property type="entry name" value="Emycin_Estase"/>
</dbReference>
<name>A0A942UTE0_9BACI</name>
<dbReference type="Pfam" id="PF05139">
    <property type="entry name" value="Erythro_esteras"/>
    <property type="match status" value="1"/>
</dbReference>